<gene>
    <name evidence="3" type="ORF">FB388_2258</name>
</gene>
<dbReference type="InterPro" id="IPR031308">
    <property type="entry name" value="UCP028777"/>
</dbReference>
<accession>A0A543GFM9</accession>
<dbReference type="PANTHER" id="PTHR42903:SF1">
    <property type="entry name" value="INNER MEMBRANE PROTEIN YCCF"/>
    <property type="match status" value="1"/>
</dbReference>
<feature type="transmembrane region" description="Helical" evidence="1">
    <location>
        <begin position="7"/>
        <end position="24"/>
    </location>
</feature>
<keyword evidence="1" id="KW-0472">Membrane</keyword>
<dbReference type="Pfam" id="PF03733">
    <property type="entry name" value="YccF"/>
    <property type="match status" value="2"/>
</dbReference>
<dbReference type="Proteomes" id="UP000319818">
    <property type="component" value="Unassembled WGS sequence"/>
</dbReference>
<dbReference type="InterPro" id="IPR052937">
    <property type="entry name" value="Inner_membrane_protein"/>
</dbReference>
<keyword evidence="1" id="KW-1133">Transmembrane helix</keyword>
<name>A0A543GFM9_9PSEU</name>
<evidence type="ECO:0000256" key="1">
    <source>
        <dbReference type="SAM" id="Phobius"/>
    </source>
</evidence>
<dbReference type="OrthoDB" id="3238663at2"/>
<feature type="domain" description="Inner membrane component" evidence="2">
    <location>
        <begin position="4"/>
        <end position="54"/>
    </location>
</feature>
<dbReference type="GO" id="GO:0005886">
    <property type="term" value="C:plasma membrane"/>
    <property type="evidence" value="ECO:0007669"/>
    <property type="project" value="TreeGrafter"/>
</dbReference>
<protein>
    <submittedName>
        <fullName evidence="3">Uncharacterized membrane protein YccF (DUF307 family)</fullName>
    </submittedName>
</protein>
<feature type="domain" description="Inner membrane component" evidence="2">
    <location>
        <begin position="68"/>
        <end position="118"/>
    </location>
</feature>
<dbReference type="EMBL" id="VFPH01000001">
    <property type="protein sequence ID" value="TQM44871.1"/>
    <property type="molecule type" value="Genomic_DNA"/>
</dbReference>
<keyword evidence="4" id="KW-1185">Reference proteome</keyword>
<dbReference type="AlphaFoldDB" id="A0A543GFM9"/>
<dbReference type="RefSeq" id="WP_142100035.1">
    <property type="nucleotide sequence ID" value="NZ_VFPH01000001.1"/>
</dbReference>
<dbReference type="PIRSF" id="PIRSF028777">
    <property type="entry name" value="UCP028777"/>
    <property type="match status" value="1"/>
</dbReference>
<comment type="caution">
    <text evidence="3">The sequence shown here is derived from an EMBL/GenBank/DDBJ whole genome shotgun (WGS) entry which is preliminary data.</text>
</comment>
<evidence type="ECO:0000313" key="4">
    <source>
        <dbReference type="Proteomes" id="UP000319818"/>
    </source>
</evidence>
<dbReference type="PANTHER" id="PTHR42903">
    <property type="entry name" value="INNER MEMBRANE PROTEIN YCCF"/>
    <property type="match status" value="1"/>
</dbReference>
<reference evidence="3 4" key="1">
    <citation type="submission" date="2019-06" db="EMBL/GenBank/DDBJ databases">
        <title>Sequencing the genomes of 1000 actinobacteria strains.</title>
        <authorList>
            <person name="Klenk H.-P."/>
        </authorList>
    </citation>
    <scope>NUCLEOTIDE SEQUENCE [LARGE SCALE GENOMIC DNA]</scope>
    <source>
        <strain evidence="3 4">DSM 45511</strain>
    </source>
</reference>
<dbReference type="InterPro" id="IPR005185">
    <property type="entry name" value="YccF"/>
</dbReference>
<evidence type="ECO:0000313" key="3">
    <source>
        <dbReference type="EMBL" id="TQM44871.1"/>
    </source>
</evidence>
<dbReference type="NCBIfam" id="NF008740">
    <property type="entry name" value="PRK11770.1-2"/>
    <property type="match status" value="1"/>
</dbReference>
<evidence type="ECO:0000259" key="2">
    <source>
        <dbReference type="Pfam" id="PF03733"/>
    </source>
</evidence>
<keyword evidence="1" id="KW-0812">Transmembrane</keyword>
<sequence>MRTVLNVIWLLLCGIWLAIGYVLAGVVCCLLIVTIPFGLASFRIADFALWPFGRQLVRREDAGAPSTIGNVIWIIFAGWWLALAHLTTAVALAVTIIGIPLAWASLKLIPVSLVPLGRIIVPTDDAQATRYPVVR</sequence>
<organism evidence="3 4">
    <name type="scientific">Pseudonocardia cypriaca</name>
    <dbReference type="NCBI Taxonomy" id="882449"/>
    <lineage>
        <taxon>Bacteria</taxon>
        <taxon>Bacillati</taxon>
        <taxon>Actinomycetota</taxon>
        <taxon>Actinomycetes</taxon>
        <taxon>Pseudonocardiales</taxon>
        <taxon>Pseudonocardiaceae</taxon>
        <taxon>Pseudonocardia</taxon>
    </lineage>
</organism>
<proteinExistence type="predicted"/>